<reference evidence="16" key="1">
    <citation type="submission" date="2023-01" db="EMBL/GenBank/DDBJ databases">
        <title>Genome assembly of the deep-sea coral Lophelia pertusa.</title>
        <authorList>
            <person name="Herrera S."/>
            <person name="Cordes E."/>
        </authorList>
    </citation>
    <scope>NUCLEOTIDE SEQUENCE</scope>
    <source>
        <strain evidence="16">USNM1676648</strain>
        <tissue evidence="16">Polyp</tissue>
    </source>
</reference>
<dbReference type="SUPFAM" id="SSF57850">
    <property type="entry name" value="RING/U-box"/>
    <property type="match status" value="1"/>
</dbReference>
<evidence type="ECO:0000256" key="2">
    <source>
        <dbReference type="ARBA" id="ARBA00022490"/>
    </source>
</evidence>
<dbReference type="GO" id="GO:0007165">
    <property type="term" value="P:signal transduction"/>
    <property type="evidence" value="ECO:0007669"/>
    <property type="project" value="InterPro"/>
</dbReference>
<evidence type="ECO:0000259" key="15">
    <source>
        <dbReference type="PROSITE" id="PS50145"/>
    </source>
</evidence>
<dbReference type="InterPro" id="IPR008974">
    <property type="entry name" value="TRAF-like"/>
</dbReference>
<evidence type="ECO:0000259" key="14">
    <source>
        <dbReference type="PROSITE" id="PS50144"/>
    </source>
</evidence>
<organism evidence="16 17">
    <name type="scientific">Desmophyllum pertusum</name>
    <dbReference type="NCBI Taxonomy" id="174260"/>
    <lineage>
        <taxon>Eukaryota</taxon>
        <taxon>Metazoa</taxon>
        <taxon>Cnidaria</taxon>
        <taxon>Anthozoa</taxon>
        <taxon>Hexacorallia</taxon>
        <taxon>Scleractinia</taxon>
        <taxon>Caryophylliina</taxon>
        <taxon>Caryophylliidae</taxon>
        <taxon>Desmophyllum</taxon>
    </lineage>
</organism>
<dbReference type="AlphaFoldDB" id="A0A9W9ZMV6"/>
<evidence type="ECO:0000256" key="7">
    <source>
        <dbReference type="ARBA" id="ARBA00022771"/>
    </source>
</evidence>
<dbReference type="Pfam" id="PF21355">
    <property type="entry name" value="TRAF-mep_MATH"/>
    <property type="match status" value="1"/>
</dbReference>
<evidence type="ECO:0000256" key="1">
    <source>
        <dbReference type="ARBA" id="ARBA00004496"/>
    </source>
</evidence>
<dbReference type="InterPro" id="IPR001841">
    <property type="entry name" value="Znf_RING"/>
</dbReference>
<evidence type="ECO:0000259" key="13">
    <source>
        <dbReference type="PROSITE" id="PS50089"/>
    </source>
</evidence>
<dbReference type="EMBL" id="MU825889">
    <property type="protein sequence ID" value="KAJ7384290.1"/>
    <property type="molecule type" value="Genomic_DNA"/>
</dbReference>
<sequence>MAFFNSVIEFVKGELEERYKCISCRYVLRDPAQSSCGHRFCWLCLEEILTKAPTDPRCPDDNEPLQKHLIFKDKCAQKEILDLECYCPKKSLGCQWCGKLAQLQAHDAECSFSEVKCLYVHLGCTVVVLRHQLAKHVENDCLYKVVDCPYCQGGFSGVKMREHLEVCGKFPVKCPDGCEKSDILREALQEHSQSCPRAPVQCKFSSMGCSFRGSRESLDEHLRSHTTEHLTFSGKYIEKVLEQMKTLEMQLNAAQERNQNYEARLALQNEALALNKQTLSTHQVKLARVEENMDAQRRSMDDLRQSLETTNSSKENKQASDEVKQQLNLQDERIAVLADELTALGAAEGPRMRPRDDERASMASLAGSNHRFDRVEHSLTLHEIQLADQDIKLQILETTSHDGVFLWKVDNFQRRFRESVEGKTISIYSPPFYTSRYGYKLCARAYLNGDGPMGKGKYLSLFIVLMRGEYDGLLSWPFQNKITMKLVDQERISHITETFRPDPNSSSFQRPKSEMNIASGCPLFCSHGLLRSRGYIRDDSLFIKLVVEGTGVPMI</sequence>
<dbReference type="GO" id="GO:0043122">
    <property type="term" value="P:regulation of canonical NF-kappaB signal transduction"/>
    <property type="evidence" value="ECO:0007669"/>
    <property type="project" value="TreeGrafter"/>
</dbReference>
<evidence type="ECO:0000256" key="8">
    <source>
        <dbReference type="ARBA" id="ARBA00022833"/>
    </source>
</evidence>
<evidence type="ECO:0000256" key="9">
    <source>
        <dbReference type="ARBA" id="ARBA00022843"/>
    </source>
</evidence>
<dbReference type="Gene3D" id="2.60.210.10">
    <property type="entry name" value="Apoptosis, Tumor Necrosis Factor Receptor Associated Protein 2, Chain A"/>
    <property type="match status" value="1"/>
</dbReference>
<accession>A0A9W9ZMV6</accession>
<feature type="domain" description="RING-type" evidence="13">
    <location>
        <begin position="21"/>
        <end position="62"/>
    </location>
</feature>
<dbReference type="GO" id="GO:0009898">
    <property type="term" value="C:cytoplasmic side of plasma membrane"/>
    <property type="evidence" value="ECO:0007669"/>
    <property type="project" value="TreeGrafter"/>
</dbReference>
<keyword evidence="5 11" id="KW-0479">Metal-binding</keyword>
<proteinExistence type="predicted"/>
<feature type="zinc finger region" description="TRAF-type" evidence="11">
    <location>
        <begin position="163"/>
        <end position="218"/>
    </location>
</feature>
<dbReference type="PROSITE" id="PS50145">
    <property type="entry name" value="ZF_TRAF"/>
    <property type="match status" value="2"/>
</dbReference>
<keyword evidence="2" id="KW-0963">Cytoplasm</keyword>
<feature type="domain" description="TRAF-type" evidence="15">
    <location>
        <begin position="163"/>
        <end position="218"/>
    </location>
</feature>
<evidence type="ECO:0000256" key="5">
    <source>
        <dbReference type="ARBA" id="ARBA00022723"/>
    </source>
</evidence>
<evidence type="ECO:0000313" key="17">
    <source>
        <dbReference type="Proteomes" id="UP001163046"/>
    </source>
</evidence>
<dbReference type="GO" id="GO:0042981">
    <property type="term" value="P:regulation of apoptotic process"/>
    <property type="evidence" value="ECO:0007669"/>
    <property type="project" value="InterPro"/>
</dbReference>
<name>A0A9W9ZMV6_9CNID</name>
<keyword evidence="6" id="KW-0677">Repeat</keyword>
<evidence type="ECO:0000256" key="11">
    <source>
        <dbReference type="PROSITE-ProRule" id="PRU00207"/>
    </source>
</evidence>
<dbReference type="InterPro" id="IPR018957">
    <property type="entry name" value="Znf_C3HC4_RING-type"/>
</dbReference>
<dbReference type="OrthoDB" id="5947827at2759"/>
<keyword evidence="10 12" id="KW-0175">Coiled coil</keyword>
<comment type="subcellular location">
    <subcellularLocation>
        <location evidence="1">Cytoplasm</location>
    </subcellularLocation>
</comment>
<protein>
    <submittedName>
        <fullName evidence="16">TNF receptor-associated factor 3</fullName>
    </submittedName>
</protein>
<dbReference type="Pfam" id="PF02176">
    <property type="entry name" value="zf-TRAF"/>
    <property type="match status" value="1"/>
</dbReference>
<evidence type="ECO:0000256" key="4">
    <source>
        <dbReference type="ARBA" id="ARBA00022703"/>
    </source>
</evidence>
<dbReference type="InterPro" id="IPR017907">
    <property type="entry name" value="Znf_RING_CS"/>
</dbReference>
<dbReference type="SUPFAM" id="SSF57953">
    <property type="entry name" value="Trimerization domain of TRAF"/>
    <property type="match status" value="1"/>
</dbReference>
<keyword evidence="16" id="KW-0675">Receptor</keyword>
<keyword evidence="8 11" id="KW-0862">Zinc</keyword>
<keyword evidence="7 11" id="KW-0863">Zinc-finger</keyword>
<dbReference type="PANTHER" id="PTHR10131">
    <property type="entry name" value="TNF RECEPTOR ASSOCIATED FACTOR"/>
    <property type="match status" value="1"/>
</dbReference>
<feature type="coiled-coil region" evidence="12">
    <location>
        <begin position="237"/>
        <end position="306"/>
    </location>
</feature>
<dbReference type="InterPro" id="IPR012227">
    <property type="entry name" value="TNF_rcpt-assoc_TRAF_met"/>
</dbReference>
<dbReference type="GO" id="GO:0008270">
    <property type="term" value="F:zinc ion binding"/>
    <property type="evidence" value="ECO:0007669"/>
    <property type="project" value="UniProtKB-KW"/>
</dbReference>
<keyword evidence="9" id="KW-0832">Ubl conjugation</keyword>
<feature type="domain" description="MATH" evidence="14">
    <location>
        <begin position="402"/>
        <end position="547"/>
    </location>
</feature>
<evidence type="ECO:0000256" key="6">
    <source>
        <dbReference type="ARBA" id="ARBA00022737"/>
    </source>
</evidence>
<dbReference type="SMART" id="SM00061">
    <property type="entry name" value="MATH"/>
    <property type="match status" value="1"/>
</dbReference>
<dbReference type="InterPro" id="IPR002083">
    <property type="entry name" value="MATH/TRAF_dom"/>
</dbReference>
<dbReference type="PROSITE" id="PS50089">
    <property type="entry name" value="ZF_RING_2"/>
    <property type="match status" value="1"/>
</dbReference>
<keyword evidence="4" id="KW-0053">Apoptosis</keyword>
<dbReference type="PANTHER" id="PTHR10131:SF153">
    <property type="entry name" value="RING-TYPE DOMAIN-CONTAINING PROTEIN"/>
    <property type="match status" value="1"/>
</dbReference>
<gene>
    <name evidence="16" type="primary">TRAF3_12</name>
    <name evidence="16" type="ORF">OS493_022925</name>
</gene>
<evidence type="ECO:0000313" key="16">
    <source>
        <dbReference type="EMBL" id="KAJ7384290.1"/>
    </source>
</evidence>
<keyword evidence="17" id="KW-1185">Reference proteome</keyword>
<keyword evidence="3" id="KW-1017">Isopeptide bond</keyword>
<dbReference type="Pfam" id="PF00097">
    <property type="entry name" value="zf-C3HC4"/>
    <property type="match status" value="1"/>
</dbReference>
<evidence type="ECO:0000256" key="3">
    <source>
        <dbReference type="ARBA" id="ARBA00022499"/>
    </source>
</evidence>
<dbReference type="GO" id="GO:0006915">
    <property type="term" value="P:apoptotic process"/>
    <property type="evidence" value="ECO:0007669"/>
    <property type="project" value="UniProtKB-KW"/>
</dbReference>
<dbReference type="InterPro" id="IPR049342">
    <property type="entry name" value="TRAF1-6_MATH_dom"/>
</dbReference>
<comment type="caution">
    <text evidence="16">The sequence shown here is derived from an EMBL/GenBank/DDBJ whole genome shotgun (WGS) entry which is preliminary data.</text>
</comment>
<feature type="zinc finger region" description="TRAF-type" evidence="11">
    <location>
        <begin position="105"/>
        <end position="151"/>
    </location>
</feature>
<evidence type="ECO:0000256" key="10">
    <source>
        <dbReference type="ARBA" id="ARBA00023054"/>
    </source>
</evidence>
<dbReference type="FunFam" id="2.60.210.10:FF:000001">
    <property type="entry name" value="TNF receptor-associated factor"/>
    <property type="match status" value="1"/>
</dbReference>
<dbReference type="GO" id="GO:0005164">
    <property type="term" value="F:tumor necrosis factor receptor binding"/>
    <property type="evidence" value="ECO:0007669"/>
    <property type="project" value="TreeGrafter"/>
</dbReference>
<evidence type="ECO:0000256" key="12">
    <source>
        <dbReference type="SAM" id="Coils"/>
    </source>
</evidence>
<dbReference type="PIRSF" id="PIRSF015614">
    <property type="entry name" value="TRAF"/>
    <property type="match status" value="1"/>
</dbReference>
<dbReference type="SUPFAM" id="SSF49599">
    <property type="entry name" value="TRAF domain-like"/>
    <property type="match status" value="3"/>
</dbReference>
<dbReference type="PROSITE" id="PS50144">
    <property type="entry name" value="MATH"/>
    <property type="match status" value="1"/>
</dbReference>
<dbReference type="Gene3D" id="3.30.40.10">
    <property type="entry name" value="Zinc/RING finger domain, C3HC4 (zinc finger)"/>
    <property type="match status" value="3"/>
</dbReference>
<dbReference type="InterPro" id="IPR001293">
    <property type="entry name" value="Znf_TRAF"/>
</dbReference>
<dbReference type="GO" id="GO:0005737">
    <property type="term" value="C:cytoplasm"/>
    <property type="evidence" value="ECO:0007669"/>
    <property type="project" value="UniProtKB-SubCell"/>
</dbReference>
<dbReference type="PROSITE" id="PS00518">
    <property type="entry name" value="ZF_RING_1"/>
    <property type="match status" value="1"/>
</dbReference>
<dbReference type="InterPro" id="IPR013083">
    <property type="entry name" value="Znf_RING/FYVE/PHD"/>
</dbReference>
<feature type="domain" description="TRAF-type" evidence="15">
    <location>
        <begin position="105"/>
        <end position="151"/>
    </location>
</feature>
<dbReference type="Proteomes" id="UP001163046">
    <property type="component" value="Unassembled WGS sequence"/>
</dbReference>